<dbReference type="InterPro" id="IPR040528">
    <property type="entry name" value="Lectin-like"/>
</dbReference>
<dbReference type="SUPFAM" id="SSF51126">
    <property type="entry name" value="Pectin lyase-like"/>
    <property type="match status" value="1"/>
</dbReference>
<evidence type="ECO:0000259" key="2">
    <source>
        <dbReference type="SMART" id="SM00645"/>
    </source>
</evidence>
<accession>A0A8T3VDR0</accession>
<comment type="similarity">
    <text evidence="1">Belongs to the peptidase C1 family.</text>
</comment>
<comment type="caution">
    <text evidence="3">The sequence shown here is derived from an EMBL/GenBank/DDBJ whole genome shotgun (WGS) entry which is preliminary data.</text>
</comment>
<dbReference type="GO" id="GO:0008234">
    <property type="term" value="F:cysteine-type peptidase activity"/>
    <property type="evidence" value="ECO:0007669"/>
    <property type="project" value="InterPro"/>
</dbReference>
<proteinExistence type="inferred from homology"/>
<dbReference type="InterPro" id="IPR038765">
    <property type="entry name" value="Papain-like_cys_pep_sf"/>
</dbReference>
<feature type="domain" description="Peptidase C1A papain C-terminal" evidence="2">
    <location>
        <begin position="454"/>
        <end position="677"/>
    </location>
</feature>
<dbReference type="Gene3D" id="2.60.40.10">
    <property type="entry name" value="Immunoglobulins"/>
    <property type="match status" value="1"/>
</dbReference>
<gene>
    <name evidence="3" type="ORF">E7Z73_02305</name>
</gene>
<evidence type="ECO:0000256" key="1">
    <source>
        <dbReference type="ARBA" id="ARBA00008455"/>
    </source>
</evidence>
<dbReference type="SMART" id="SM00645">
    <property type="entry name" value="Pept_C1"/>
    <property type="match status" value="1"/>
</dbReference>
<dbReference type="Pfam" id="PF00112">
    <property type="entry name" value="Peptidase_C1"/>
    <property type="match status" value="1"/>
</dbReference>
<dbReference type="AlphaFoldDB" id="A0A8T3VDR0"/>
<dbReference type="PANTHER" id="PTHR12411">
    <property type="entry name" value="CYSTEINE PROTEASE FAMILY C1-RELATED"/>
    <property type="match status" value="1"/>
</dbReference>
<dbReference type="Proteomes" id="UP000762703">
    <property type="component" value="Unassembled WGS sequence"/>
</dbReference>
<dbReference type="CDD" id="cd02619">
    <property type="entry name" value="Peptidase_C1"/>
    <property type="match status" value="1"/>
</dbReference>
<dbReference type="InterPro" id="IPR011050">
    <property type="entry name" value="Pectin_lyase_fold/virulence"/>
</dbReference>
<dbReference type="Gene3D" id="3.90.70.10">
    <property type="entry name" value="Cysteine proteinases"/>
    <property type="match status" value="1"/>
</dbReference>
<organism evidence="3 4">
    <name type="scientific">Methanobrevibacter millerae</name>
    <dbReference type="NCBI Taxonomy" id="230361"/>
    <lineage>
        <taxon>Archaea</taxon>
        <taxon>Methanobacteriati</taxon>
        <taxon>Methanobacteriota</taxon>
        <taxon>Methanomada group</taxon>
        <taxon>Methanobacteria</taxon>
        <taxon>Methanobacteriales</taxon>
        <taxon>Methanobacteriaceae</taxon>
        <taxon>Methanobrevibacter</taxon>
    </lineage>
</organism>
<dbReference type="SUPFAM" id="SSF54001">
    <property type="entry name" value="Cysteine proteinases"/>
    <property type="match status" value="1"/>
</dbReference>
<dbReference type="SUPFAM" id="SSF49373">
    <property type="entry name" value="Invasin/intimin cell-adhesion fragments"/>
    <property type="match status" value="1"/>
</dbReference>
<dbReference type="GO" id="GO:0006508">
    <property type="term" value="P:proteolysis"/>
    <property type="evidence" value="ECO:0007669"/>
    <property type="project" value="InterPro"/>
</dbReference>
<dbReference type="InterPro" id="IPR013128">
    <property type="entry name" value="Peptidase_C1A"/>
</dbReference>
<evidence type="ECO:0000313" key="3">
    <source>
        <dbReference type="EMBL" id="MBE6504565.1"/>
    </source>
</evidence>
<sequence>MKIIKILLVLAILFISLSAVSAEGNFTALQDEIDSSTDFLDITQDYVYDNSTDYELIKGIEINKNDFTINGNGYTIDASNQARIFIINGTNITINNLNLINGKSNNGAALYIELNSTITTNNVTFIDNEAALQGGAVMSSGAGYRSLNDKFIDNYAKNGGAINTQGGELVIKNGIFSSDKIQNWGLIYITSALIYIENTTFANTTSNYSTAIYASQSTGKIRKSTFVNLTATVTAGAIAIKEHALDIEIDDCDFIDTNSAKNGGAIFADVGGENGECHGNITILNSRFTNCISEFGGAYVQLDGNLIIDNTNFTSNIAVFDGGAIYTSWVNTVNITNSIFTSNIGYYEGFSHGGAAYFDMSNVIMDSCILEDNSASEGSSLYTYDSVVSLFDNYFNNPTENSSSIYGVYCEYYESGNNYTDDILSLNNTNYNLNVESSQTHFDLINNTINVETLPKRFDLRDWGWVSSVKDQGNMGSCWTFGITAALESVLIRYANITYDFSENNLQNTMIKYSKYGVPTMEESGNPYVGEPYYSSWLGVSPAAYDTYDELGKISSLIATPDDVQIKDIVFIPTRKNSTDNDQLKRALLKYGALSIGYNHDFNTSFYNETTYGYYNYAIPGGNHIVCLVGWDDTYPKENFVKTPDGDGAFIIKNSWGTGWADEGFFYISYYDISLATLFHSMTFDIQNNNKYDKLYQHEINYNTTTNHPYAMNKFVAEENLQIAAVGTFLIQAGDYDFTILVNGEKVYEQNGTYDYEGYATVELDDYIPVRAGDEFAVISKSKLQNFGRMRYHAEPDISFVSYDGVNWESSTENNVAAMIKVYTVALPIYAEDLVKIYKNDSQFEANIGVASEKVTFEINGVNYTRNSNENGSAKMTINLGPGTYTIKTTFNGTTVENTITVLPTLIAENLVKYYRNASQFHVSLIDGEGNPVSGANITMNINGVFYNRTTDENGTATLNINLEPGEYILTAIDPVTGLMMSYNITVLPVLSADNMEMTYMDGSTFNATVIDGEGNPLANAAVTFNINGVFYIRHTDSNGIARLNIRLMAGEYIITSEYDEMRIANIITIKD</sequence>
<reference evidence="3" key="1">
    <citation type="submission" date="2019-04" db="EMBL/GenBank/DDBJ databases">
        <title>Evolution of Biomass-Degrading Anaerobic Consortia Revealed by Metagenomics.</title>
        <authorList>
            <person name="Peng X."/>
        </authorList>
    </citation>
    <scope>NUCLEOTIDE SEQUENCE</scope>
    <source>
        <strain evidence="3">SIG12</strain>
    </source>
</reference>
<evidence type="ECO:0000313" key="4">
    <source>
        <dbReference type="Proteomes" id="UP000762703"/>
    </source>
</evidence>
<name>A0A8T3VDR0_9EURY</name>
<dbReference type="EMBL" id="SUTE01000017">
    <property type="protein sequence ID" value="MBE6504565.1"/>
    <property type="molecule type" value="Genomic_DNA"/>
</dbReference>
<dbReference type="InterPro" id="IPR008964">
    <property type="entry name" value="Invasin/intimin_cell_adhesion"/>
</dbReference>
<dbReference type="RefSeq" id="WP_303736211.1">
    <property type="nucleotide sequence ID" value="NZ_SUTE01000017.1"/>
</dbReference>
<dbReference type="InterPro" id="IPR013783">
    <property type="entry name" value="Ig-like_fold"/>
</dbReference>
<protein>
    <recommendedName>
        <fullName evidence="2">Peptidase C1A papain C-terminal domain-containing protein</fullName>
    </recommendedName>
</protein>
<dbReference type="InterPro" id="IPR000668">
    <property type="entry name" value="Peptidase_C1A_C"/>
</dbReference>
<dbReference type="Pfam" id="PF18560">
    <property type="entry name" value="Lectin_like"/>
    <property type="match status" value="1"/>
</dbReference>